<evidence type="ECO:0000256" key="1">
    <source>
        <dbReference type="SAM" id="SignalP"/>
    </source>
</evidence>
<feature type="domain" description="Lipocalin-like" evidence="2">
    <location>
        <begin position="43"/>
        <end position="137"/>
    </location>
</feature>
<dbReference type="Pfam" id="PF13648">
    <property type="entry name" value="Lipocalin_4"/>
    <property type="match status" value="1"/>
</dbReference>
<dbReference type="OrthoDB" id="799390at2"/>
<proteinExistence type="predicted"/>
<organism evidence="3 4">
    <name type="scientific">Algoriphagus aquimarinus</name>
    <dbReference type="NCBI Taxonomy" id="237018"/>
    <lineage>
        <taxon>Bacteria</taxon>
        <taxon>Pseudomonadati</taxon>
        <taxon>Bacteroidota</taxon>
        <taxon>Cytophagia</taxon>
        <taxon>Cytophagales</taxon>
        <taxon>Cyclobacteriaceae</taxon>
        <taxon>Algoriphagus</taxon>
    </lineage>
</organism>
<keyword evidence="4" id="KW-1185">Reference proteome</keyword>
<dbReference type="PROSITE" id="PS51257">
    <property type="entry name" value="PROKAR_LIPOPROTEIN"/>
    <property type="match status" value="1"/>
</dbReference>
<feature type="chain" id="PRO_5011606141" evidence="1">
    <location>
        <begin position="25"/>
        <end position="158"/>
    </location>
</feature>
<dbReference type="AlphaFoldDB" id="A0A1I0WNL8"/>
<keyword evidence="1" id="KW-0732">Signal</keyword>
<reference evidence="3 4" key="1">
    <citation type="submission" date="2016-10" db="EMBL/GenBank/DDBJ databases">
        <authorList>
            <person name="de Groot N.N."/>
        </authorList>
    </citation>
    <scope>NUCLEOTIDE SEQUENCE [LARGE SCALE GENOMIC DNA]</scope>
    <source>
        <strain evidence="3 4">DSM 23399</strain>
    </source>
</reference>
<dbReference type="Proteomes" id="UP000198790">
    <property type="component" value="Unassembled WGS sequence"/>
</dbReference>
<protein>
    <submittedName>
        <fullName evidence="3">Lipocalin-like domain-containing protein</fullName>
    </submittedName>
</protein>
<dbReference type="EMBL" id="FOKK01000002">
    <property type="protein sequence ID" value="SFA90332.1"/>
    <property type="molecule type" value="Genomic_DNA"/>
</dbReference>
<name>A0A1I0WNL8_9BACT</name>
<evidence type="ECO:0000313" key="3">
    <source>
        <dbReference type="EMBL" id="SFA90332.1"/>
    </source>
</evidence>
<feature type="signal peptide" evidence="1">
    <location>
        <begin position="1"/>
        <end position="24"/>
    </location>
</feature>
<dbReference type="InterPro" id="IPR024311">
    <property type="entry name" value="Lipocalin-like"/>
</dbReference>
<evidence type="ECO:0000259" key="2">
    <source>
        <dbReference type="Pfam" id="PF13648"/>
    </source>
</evidence>
<evidence type="ECO:0000313" key="4">
    <source>
        <dbReference type="Proteomes" id="UP000198790"/>
    </source>
</evidence>
<gene>
    <name evidence="3" type="ORF">SAMN04489723_102236</name>
</gene>
<dbReference type="RefSeq" id="WP_092894783.1">
    <property type="nucleotide sequence ID" value="NZ_FOKK01000002.1"/>
</dbReference>
<accession>A0A1I0WNL8</accession>
<dbReference type="STRING" id="237018.SAMN04489723_102236"/>
<sequence>MKSLFKLNFLVALTCLVVLGSCSSDDDTDPPKTDAELIGSGITWKFSKVTAAGIDASAFIDACHLDNLITFNFQTNLKTGVVDSGATKCDSSSPQTEDFTWDYNESTKILSVNSDVIDIPGASGDLKVVSVTSIELVLSQNVSIPNFGTQEVKLTLVH</sequence>